<proteinExistence type="predicted"/>
<protein>
    <submittedName>
        <fullName evidence="3">Uncharacterized protein</fullName>
    </submittedName>
</protein>
<reference evidence="3" key="1">
    <citation type="submission" date="2021-04" db="EMBL/GenBank/DDBJ databases">
        <title>Genome based classification of Actinospica acidithermotolerans sp. nov., an actinobacterium isolated from an Indonesian hot spring.</title>
        <authorList>
            <person name="Kusuma A.B."/>
            <person name="Putra K.E."/>
            <person name="Nafisah S."/>
            <person name="Loh J."/>
            <person name="Nouioui I."/>
            <person name="Goodfellow M."/>
        </authorList>
    </citation>
    <scope>NUCLEOTIDE SEQUENCE</scope>
    <source>
        <strain evidence="3">DSM 45618</strain>
    </source>
</reference>
<sequence length="143" mass="15883">MGRFTGLGWFVAMGLLALLLAPVVLLAGEPTLERHRYSARAAATPWGRRHRGPLTAARYRVNLALFHFALHPFVIALTAPARWVRTRLHHLLRSRSARRRDGGGGRHERLFPDDPGFLGGVREPRRPNPAPPADAVALRPPTD</sequence>
<dbReference type="RefSeq" id="WP_211468184.1">
    <property type="nucleotide sequence ID" value="NZ_JAGSXH010000039.1"/>
</dbReference>
<comment type="caution">
    <text evidence="3">The sequence shown here is derived from an EMBL/GenBank/DDBJ whole genome shotgun (WGS) entry which is preliminary data.</text>
</comment>
<evidence type="ECO:0000256" key="2">
    <source>
        <dbReference type="SAM" id="Phobius"/>
    </source>
</evidence>
<evidence type="ECO:0000313" key="4">
    <source>
        <dbReference type="Proteomes" id="UP000677913"/>
    </source>
</evidence>
<feature type="transmembrane region" description="Helical" evidence="2">
    <location>
        <begin position="7"/>
        <end position="28"/>
    </location>
</feature>
<evidence type="ECO:0000256" key="1">
    <source>
        <dbReference type="SAM" id="MobiDB-lite"/>
    </source>
</evidence>
<gene>
    <name evidence="3" type="ORF">KGA66_13055</name>
</gene>
<evidence type="ECO:0000313" key="3">
    <source>
        <dbReference type="EMBL" id="MBS2963978.1"/>
    </source>
</evidence>
<keyword evidence="2" id="KW-0472">Membrane</keyword>
<accession>A0A8J7WME4</accession>
<keyword evidence="2" id="KW-1133">Transmembrane helix</keyword>
<feature type="region of interest" description="Disordered" evidence="1">
    <location>
        <begin position="94"/>
        <end position="143"/>
    </location>
</feature>
<feature type="transmembrane region" description="Helical" evidence="2">
    <location>
        <begin position="64"/>
        <end position="84"/>
    </location>
</feature>
<keyword evidence="4" id="KW-1185">Reference proteome</keyword>
<organism evidence="3 4">
    <name type="scientific">Actinocrinis puniceicyclus</name>
    <dbReference type="NCBI Taxonomy" id="977794"/>
    <lineage>
        <taxon>Bacteria</taxon>
        <taxon>Bacillati</taxon>
        <taxon>Actinomycetota</taxon>
        <taxon>Actinomycetes</taxon>
        <taxon>Catenulisporales</taxon>
        <taxon>Actinospicaceae</taxon>
        <taxon>Actinocrinis</taxon>
    </lineage>
</organism>
<dbReference type="Proteomes" id="UP000677913">
    <property type="component" value="Unassembled WGS sequence"/>
</dbReference>
<dbReference type="AlphaFoldDB" id="A0A8J7WME4"/>
<name>A0A8J7WME4_9ACTN</name>
<dbReference type="EMBL" id="JAGSXH010000039">
    <property type="protein sequence ID" value="MBS2963978.1"/>
    <property type="molecule type" value="Genomic_DNA"/>
</dbReference>
<feature type="compositionally biased region" description="Basic and acidic residues" evidence="1">
    <location>
        <begin position="99"/>
        <end position="112"/>
    </location>
</feature>
<keyword evidence="2" id="KW-0812">Transmembrane</keyword>